<dbReference type="Gene3D" id="3.30.1330.10">
    <property type="entry name" value="PurM-like, N-terminal domain"/>
    <property type="match status" value="1"/>
</dbReference>
<feature type="binding site" evidence="1">
    <location>
        <position position="84"/>
    </location>
    <ligand>
        <name>Mg(2+)</name>
        <dbReference type="ChEBI" id="CHEBI:18420"/>
        <label>4</label>
    </ligand>
</feature>
<dbReference type="AlphaFoldDB" id="A0A512HVM9"/>
<organism evidence="4 5">
    <name type="scientific">Aeromicrobium flavum</name>
    <dbReference type="NCBI Taxonomy" id="416568"/>
    <lineage>
        <taxon>Bacteria</taxon>
        <taxon>Bacillati</taxon>
        <taxon>Actinomycetota</taxon>
        <taxon>Actinomycetes</taxon>
        <taxon>Propionibacteriales</taxon>
        <taxon>Nocardioidaceae</taxon>
        <taxon>Aeromicrobium</taxon>
    </lineage>
</organism>
<keyword evidence="1" id="KW-0808">Transferase</keyword>
<keyword evidence="1" id="KW-0460">Magnesium</keyword>
<dbReference type="Gene3D" id="3.90.650.10">
    <property type="entry name" value="PurM-like C-terminal domain"/>
    <property type="match status" value="1"/>
</dbReference>
<feature type="binding site" evidence="1">
    <location>
        <position position="55"/>
    </location>
    <ligand>
        <name>Mg(2+)</name>
        <dbReference type="ChEBI" id="CHEBI:18420"/>
        <label>2</label>
    </ligand>
</feature>
<feature type="binding site" evidence="1">
    <location>
        <position position="39"/>
    </location>
    <ligand>
        <name>Mg(2+)</name>
        <dbReference type="ChEBI" id="CHEBI:18420"/>
        <label>4</label>
    </ligand>
</feature>
<dbReference type="InterPro" id="IPR016188">
    <property type="entry name" value="PurM-like_N"/>
</dbReference>
<feature type="domain" description="PurM-like C-terminal" evidence="3">
    <location>
        <begin position="159"/>
        <end position="251"/>
    </location>
</feature>
<feature type="binding site" evidence="1">
    <location>
        <position position="54"/>
    </location>
    <ligand>
        <name>Mg(2+)</name>
        <dbReference type="ChEBI" id="CHEBI:18420"/>
        <label>1</label>
    </ligand>
</feature>
<reference evidence="4 5" key="1">
    <citation type="submission" date="2019-07" db="EMBL/GenBank/DDBJ databases">
        <title>Whole genome shotgun sequence of Aeromicrobium flavum NBRC 107625.</title>
        <authorList>
            <person name="Hosoyama A."/>
            <person name="Uohara A."/>
            <person name="Ohji S."/>
            <person name="Ichikawa N."/>
        </authorList>
    </citation>
    <scope>NUCLEOTIDE SEQUENCE [LARGE SCALE GENOMIC DNA]</scope>
    <source>
        <strain evidence="4 5">NBRC 107625</strain>
    </source>
</reference>
<dbReference type="UniPathway" id="UPA00060">
    <property type="reaction ID" value="UER00142"/>
</dbReference>
<dbReference type="EMBL" id="BJZQ01000007">
    <property type="protein sequence ID" value="GEO89499.1"/>
    <property type="molecule type" value="Genomic_DNA"/>
</dbReference>
<dbReference type="InterPro" id="IPR006283">
    <property type="entry name" value="ThiL-like"/>
</dbReference>
<feature type="binding site" evidence="1">
    <location>
        <position position="219"/>
    </location>
    <ligand>
        <name>ATP</name>
        <dbReference type="ChEBI" id="CHEBI:30616"/>
    </ligand>
</feature>
<comment type="function">
    <text evidence="1">Catalyzes the ATP-dependent phosphorylation of thiamine-monophosphate (TMP) to form thiamine-pyrophosphate (TPP), the active form of vitamin B1.</text>
</comment>
<dbReference type="InterPro" id="IPR036676">
    <property type="entry name" value="PurM-like_C_sf"/>
</dbReference>
<feature type="binding site" evidence="1">
    <location>
        <position position="39"/>
    </location>
    <ligand>
        <name>Mg(2+)</name>
        <dbReference type="ChEBI" id="CHEBI:18420"/>
        <label>3</label>
    </ligand>
</feature>
<feature type="binding site" evidence="1">
    <location>
        <begin position="131"/>
        <end position="132"/>
    </location>
    <ligand>
        <name>ATP</name>
        <dbReference type="ChEBI" id="CHEBI:30616"/>
    </ligand>
</feature>
<feature type="binding site" evidence="1">
    <location>
        <position position="155"/>
    </location>
    <ligand>
        <name>ATP</name>
        <dbReference type="ChEBI" id="CHEBI:30616"/>
    </ligand>
</feature>
<dbReference type="RefSeq" id="WP_146827367.1">
    <property type="nucleotide sequence ID" value="NZ_BAAAYQ010000001.1"/>
</dbReference>
<name>A0A512HVM9_9ACTN</name>
<feature type="binding site" evidence="1">
    <location>
        <position position="271"/>
    </location>
    <ligand>
        <name>substrate</name>
    </ligand>
</feature>
<accession>A0A512HVM9</accession>
<keyword evidence="1 4" id="KW-0418">Kinase</keyword>
<evidence type="ECO:0000259" key="2">
    <source>
        <dbReference type="Pfam" id="PF00586"/>
    </source>
</evidence>
<dbReference type="PIRSF" id="PIRSF005303">
    <property type="entry name" value="Thiam_monoph_kin"/>
    <property type="match status" value="1"/>
</dbReference>
<feature type="binding site" evidence="1">
    <location>
        <position position="84"/>
    </location>
    <ligand>
        <name>Mg(2+)</name>
        <dbReference type="ChEBI" id="CHEBI:18420"/>
        <label>2</label>
    </ligand>
</feature>
<feature type="binding site" evidence="1">
    <location>
        <position position="217"/>
    </location>
    <ligand>
        <name>Mg(2+)</name>
        <dbReference type="ChEBI" id="CHEBI:18420"/>
        <label>3</label>
    </ligand>
</feature>
<comment type="caution">
    <text evidence="4">The sequence shown here is derived from an EMBL/GenBank/DDBJ whole genome shotgun (WGS) entry which is preliminary data.</text>
</comment>
<dbReference type="PANTHER" id="PTHR30270:SF0">
    <property type="entry name" value="THIAMINE-MONOPHOSPHATE KINASE"/>
    <property type="match status" value="1"/>
</dbReference>
<dbReference type="OrthoDB" id="9802811at2"/>
<feature type="binding site" evidence="1">
    <location>
        <position position="220"/>
    </location>
    <ligand>
        <name>Mg(2+)</name>
        <dbReference type="ChEBI" id="CHEBI:18420"/>
        <label>5</label>
    </ligand>
</feature>
<dbReference type="Proteomes" id="UP000321769">
    <property type="component" value="Unassembled WGS sequence"/>
</dbReference>
<keyword evidence="1" id="KW-0547">Nucleotide-binding</keyword>
<comment type="caution">
    <text evidence="1">Lacks conserved residue(s) required for the propagation of feature annotation.</text>
</comment>
<evidence type="ECO:0000313" key="4">
    <source>
        <dbReference type="EMBL" id="GEO89499.1"/>
    </source>
</evidence>
<protein>
    <recommendedName>
        <fullName evidence="1">Thiamine-monophosphate kinase</fullName>
        <shortName evidence="1">TMP kinase</shortName>
        <shortName evidence="1">Thiamine-phosphate kinase</shortName>
        <ecNumber evidence="1">2.7.4.16</ecNumber>
    </recommendedName>
</protein>
<evidence type="ECO:0000259" key="3">
    <source>
        <dbReference type="Pfam" id="PF02769"/>
    </source>
</evidence>
<dbReference type="Pfam" id="PF02769">
    <property type="entry name" value="AIRS_C"/>
    <property type="match status" value="1"/>
</dbReference>
<evidence type="ECO:0000256" key="1">
    <source>
        <dbReference type="HAMAP-Rule" id="MF_02128"/>
    </source>
</evidence>
<feature type="binding site" evidence="1">
    <location>
        <position position="55"/>
    </location>
    <ligand>
        <name>Mg(2+)</name>
        <dbReference type="ChEBI" id="CHEBI:18420"/>
        <label>1</label>
    </ligand>
</feature>
<dbReference type="GO" id="GO:0005524">
    <property type="term" value="F:ATP binding"/>
    <property type="evidence" value="ECO:0007669"/>
    <property type="project" value="UniProtKB-UniRule"/>
</dbReference>
<dbReference type="GO" id="GO:0000287">
    <property type="term" value="F:magnesium ion binding"/>
    <property type="evidence" value="ECO:0007669"/>
    <property type="project" value="UniProtKB-UniRule"/>
</dbReference>
<dbReference type="Pfam" id="PF00586">
    <property type="entry name" value="AIRS"/>
    <property type="match status" value="1"/>
</dbReference>
<comment type="miscellaneous">
    <text evidence="1">Reaction mechanism of ThiL seems to utilize a direct, inline transfer of the gamma-phosphate of ATP to TMP rather than a phosphorylated enzyme intermediate.</text>
</comment>
<keyword evidence="5" id="KW-1185">Reference proteome</keyword>
<dbReference type="GO" id="GO:0009030">
    <property type="term" value="F:thiamine-phosphate kinase activity"/>
    <property type="evidence" value="ECO:0007669"/>
    <property type="project" value="UniProtKB-UniRule"/>
</dbReference>
<dbReference type="NCBIfam" id="TIGR01379">
    <property type="entry name" value="thiL"/>
    <property type="match status" value="1"/>
</dbReference>
<gene>
    <name evidence="1 4" type="primary">thiL</name>
    <name evidence="4" type="ORF">AFL01nite_18260</name>
</gene>
<comment type="catalytic activity">
    <reaction evidence="1">
        <text>thiamine phosphate + ATP = thiamine diphosphate + ADP</text>
        <dbReference type="Rhea" id="RHEA:15913"/>
        <dbReference type="ChEBI" id="CHEBI:30616"/>
        <dbReference type="ChEBI" id="CHEBI:37575"/>
        <dbReference type="ChEBI" id="CHEBI:58937"/>
        <dbReference type="ChEBI" id="CHEBI:456216"/>
        <dbReference type="EC" id="2.7.4.16"/>
    </reaction>
</comment>
<dbReference type="InterPro" id="IPR010918">
    <property type="entry name" value="PurM-like_C_dom"/>
</dbReference>
<feature type="binding site" evidence="1">
    <location>
        <position position="84"/>
    </location>
    <ligand>
        <name>Mg(2+)</name>
        <dbReference type="ChEBI" id="CHEBI:18420"/>
        <label>3</label>
    </ligand>
</feature>
<sequence>MSQRQNDQTIADVGEFALIDLVREQLGTSDYVLVGPGDDAAHIATADGTYVTATDILVEGRHFRRDWSTAADIGRKAVAANLSDINAMGGVATALLVAFAAPGDTPVSWVTDLVGGMVEECAKVGARIVGGDMSAADQVVISITALGDAERPVTRSGAQVGDQVAFAGTLGLASAGYGALSRGFRSPKAAVDEHRAPHPPYAAGPAAATGGATAMIDISDGLLADLGHVARASKVAIDVDPAAFEILDAVQTVAGALGGVDPLRFVLAGGDDYALAATFPADATLPDGWTRVGVVRSGAGVTVGGAPWEGGVGHKHWT</sequence>
<feature type="binding site" evidence="1">
    <location>
        <position position="62"/>
    </location>
    <ligand>
        <name>substrate</name>
    </ligand>
</feature>
<dbReference type="PANTHER" id="PTHR30270">
    <property type="entry name" value="THIAMINE-MONOPHOSPHATE KINASE"/>
    <property type="match status" value="1"/>
</dbReference>
<dbReference type="EC" id="2.7.4.16" evidence="1"/>
<proteinExistence type="inferred from homology"/>
<feature type="domain" description="PurM-like N-terminal" evidence="2">
    <location>
        <begin position="37"/>
        <end position="147"/>
    </location>
</feature>
<evidence type="ECO:0000313" key="5">
    <source>
        <dbReference type="Proteomes" id="UP000321769"/>
    </source>
</evidence>
<dbReference type="HAMAP" id="MF_02128">
    <property type="entry name" value="TMP_kinase"/>
    <property type="match status" value="1"/>
</dbReference>
<keyword evidence="1" id="KW-0784">Thiamine biosynthesis</keyword>
<dbReference type="GO" id="GO:0009228">
    <property type="term" value="P:thiamine biosynthetic process"/>
    <property type="evidence" value="ECO:0007669"/>
    <property type="project" value="UniProtKB-KW"/>
</dbReference>
<keyword evidence="1" id="KW-0067">ATP-binding</keyword>
<dbReference type="NCBIfam" id="NF004351">
    <property type="entry name" value="PRK05731.1-4"/>
    <property type="match status" value="1"/>
</dbReference>
<dbReference type="CDD" id="cd02194">
    <property type="entry name" value="ThiL"/>
    <property type="match status" value="1"/>
</dbReference>
<dbReference type="GO" id="GO:0009229">
    <property type="term" value="P:thiamine diphosphate biosynthetic process"/>
    <property type="evidence" value="ECO:0007669"/>
    <property type="project" value="UniProtKB-UniRule"/>
</dbReference>
<dbReference type="SUPFAM" id="SSF55326">
    <property type="entry name" value="PurM N-terminal domain-like"/>
    <property type="match status" value="1"/>
</dbReference>
<comment type="pathway">
    <text evidence="1">Cofactor biosynthesis; thiamine diphosphate biosynthesis; thiamine diphosphate from thiamine phosphate: step 1/1.</text>
</comment>
<comment type="similarity">
    <text evidence="1">Belongs to the thiamine-monophosphate kinase family.</text>
</comment>
<dbReference type="SUPFAM" id="SSF56042">
    <property type="entry name" value="PurM C-terminal domain-like"/>
    <property type="match status" value="1"/>
</dbReference>
<dbReference type="InterPro" id="IPR036921">
    <property type="entry name" value="PurM-like_N_sf"/>
</dbReference>
<feature type="binding site" evidence="1">
    <location>
        <position position="132"/>
    </location>
    <ligand>
        <name>Mg(2+)</name>
        <dbReference type="ChEBI" id="CHEBI:18420"/>
        <label>1</label>
    </ligand>
</feature>
<keyword evidence="1" id="KW-0479">Metal-binding</keyword>